<dbReference type="AlphaFoldDB" id="A0A2U3PFF6"/>
<keyword evidence="2" id="KW-0808">Transferase</keyword>
<dbReference type="InterPro" id="IPR050426">
    <property type="entry name" value="Glycosyltransferase_28"/>
</dbReference>
<dbReference type="GO" id="GO:0008194">
    <property type="term" value="F:UDP-glycosyltransferase activity"/>
    <property type="evidence" value="ECO:0007669"/>
    <property type="project" value="InterPro"/>
</dbReference>
<evidence type="ECO:0000259" key="1">
    <source>
        <dbReference type="Pfam" id="PF06722"/>
    </source>
</evidence>
<protein>
    <submittedName>
        <fullName evidence="2">Glycosyltransferase</fullName>
    </submittedName>
</protein>
<accession>A0A2U3PFF6</accession>
<dbReference type="PANTHER" id="PTHR48050">
    <property type="entry name" value="STEROL 3-BETA-GLUCOSYLTRANSFERASE"/>
    <property type="match status" value="1"/>
</dbReference>
<dbReference type="FunFam" id="3.40.50.2000:FF:000009">
    <property type="entry name" value="Sterol 3-beta-glucosyltransferase UGT80A2"/>
    <property type="match status" value="1"/>
</dbReference>
<name>A0A2U3PFF6_9MYCO</name>
<reference evidence="2 3" key="1">
    <citation type="submission" date="2017-01" db="EMBL/GenBank/DDBJ databases">
        <authorList>
            <consortium name="Urmite Genomes"/>
        </authorList>
    </citation>
    <scope>NUCLEOTIDE SEQUENCE [LARGE SCALE GENOMIC DNA]</scope>
    <source>
        <strain evidence="2 3">AB215</strain>
    </source>
</reference>
<dbReference type="InterPro" id="IPR010610">
    <property type="entry name" value="EryCIII-like_C"/>
</dbReference>
<proteinExistence type="predicted"/>
<evidence type="ECO:0000313" key="3">
    <source>
        <dbReference type="Proteomes" id="UP000240424"/>
    </source>
</evidence>
<dbReference type="PANTHER" id="PTHR48050:SF13">
    <property type="entry name" value="STEROL 3-BETA-GLUCOSYLTRANSFERASE UGT80A2"/>
    <property type="match status" value="1"/>
</dbReference>
<dbReference type="GO" id="GO:0017000">
    <property type="term" value="P:antibiotic biosynthetic process"/>
    <property type="evidence" value="ECO:0007669"/>
    <property type="project" value="UniProtKB-ARBA"/>
</dbReference>
<gene>
    <name evidence="2" type="ORF">MNAB215_4708</name>
</gene>
<dbReference type="Pfam" id="PF06722">
    <property type="entry name" value="EryCIII-like_C"/>
    <property type="match status" value="1"/>
</dbReference>
<dbReference type="STRING" id="1841861.GCA_900157365_03028"/>
<dbReference type="GO" id="GO:0016758">
    <property type="term" value="F:hexosyltransferase activity"/>
    <property type="evidence" value="ECO:0007669"/>
    <property type="project" value="UniProtKB-ARBA"/>
</dbReference>
<sequence length="395" mass="42397">MKVVLAGYGSRGDVECLAAAGRELMRRGNEVRMAVTPHLVPFVRSVGLAAVAYGPDSWDQMESAAVLVDNYTANEADPVVALNEAIQNVTQVKAAKTTALTELADGADLLVAGFNEQGLAANVAEYHGIPLAALYIFPRRVWSSWNMFTQLTEQTDDAQRHLLRLPKRTEPSTPLEIQAYDELYLPGPAAEWVEPDGRHPFVGALALELPTDADQEVLSWIAAGTPPIYFGFGSTQIPSPVETVAVISAACARLGERALICGGWNDFTDVPRYDHTKVVSEVSHAAVFPACRAVAHHGGAGVTAAGLRAGMPTLILWFWHDQPIWADGVTRLKVGTGRAFTASTLDTLTADLRCILAPQYLTRAREVAAQMTGSAESVSRAADLLEDAAGLRPSR</sequence>
<dbReference type="CDD" id="cd03784">
    <property type="entry name" value="GT1_Gtf-like"/>
    <property type="match status" value="1"/>
</dbReference>
<keyword evidence="3" id="KW-1185">Reference proteome</keyword>
<dbReference type="Proteomes" id="UP000240424">
    <property type="component" value="Unassembled WGS sequence"/>
</dbReference>
<feature type="domain" description="Erythromycin biosynthesis protein CIII-like C-terminal" evidence="1">
    <location>
        <begin position="274"/>
        <end position="372"/>
    </location>
</feature>
<dbReference type="SUPFAM" id="SSF53756">
    <property type="entry name" value="UDP-Glycosyltransferase/glycogen phosphorylase"/>
    <property type="match status" value="1"/>
</dbReference>
<organism evidence="2 3">
    <name type="scientific">Mycobacterium numidiamassiliense</name>
    <dbReference type="NCBI Taxonomy" id="1841861"/>
    <lineage>
        <taxon>Bacteria</taxon>
        <taxon>Bacillati</taxon>
        <taxon>Actinomycetota</taxon>
        <taxon>Actinomycetes</taxon>
        <taxon>Mycobacteriales</taxon>
        <taxon>Mycobacteriaceae</taxon>
        <taxon>Mycobacterium</taxon>
    </lineage>
</organism>
<dbReference type="OrthoDB" id="3253247at2"/>
<dbReference type="EMBL" id="FUEZ01000004">
    <property type="protein sequence ID" value="SPM42488.1"/>
    <property type="molecule type" value="Genomic_DNA"/>
</dbReference>
<dbReference type="InterPro" id="IPR002213">
    <property type="entry name" value="UDP_glucos_trans"/>
</dbReference>
<dbReference type="RefSeq" id="WP_077080922.1">
    <property type="nucleotide sequence ID" value="NZ_FUEZ01000004.1"/>
</dbReference>
<dbReference type="Gene3D" id="3.40.50.2000">
    <property type="entry name" value="Glycogen Phosphorylase B"/>
    <property type="match status" value="2"/>
</dbReference>
<evidence type="ECO:0000313" key="2">
    <source>
        <dbReference type="EMBL" id="SPM42488.1"/>
    </source>
</evidence>